<dbReference type="EMBL" id="JH008610">
    <property type="protein sequence ID" value="EGV91551.1"/>
    <property type="molecule type" value="Genomic_DNA"/>
</dbReference>
<dbReference type="AlphaFoldDB" id="G3IP34"/>
<protein>
    <submittedName>
        <fullName evidence="1">Uncharacterized protein</fullName>
    </submittedName>
</protein>
<gene>
    <name evidence="1" type="ORF">I79_025736</name>
</gene>
<evidence type="ECO:0000313" key="2">
    <source>
        <dbReference type="Proteomes" id="UP000001075"/>
    </source>
</evidence>
<evidence type="ECO:0000313" key="1">
    <source>
        <dbReference type="EMBL" id="EGV91551.1"/>
    </source>
</evidence>
<accession>G3IP34</accession>
<reference evidence="2" key="1">
    <citation type="journal article" date="2011" name="Nat. Biotechnol.">
        <title>The genomic sequence of the Chinese hamster ovary (CHO)-K1 cell line.</title>
        <authorList>
            <person name="Xu X."/>
            <person name="Nagarajan H."/>
            <person name="Lewis N.E."/>
            <person name="Pan S."/>
            <person name="Cai Z."/>
            <person name="Liu X."/>
            <person name="Chen W."/>
            <person name="Xie M."/>
            <person name="Wang W."/>
            <person name="Hammond S."/>
            <person name="Andersen M.R."/>
            <person name="Neff N."/>
            <person name="Passarelli B."/>
            <person name="Koh W."/>
            <person name="Fan H.C."/>
            <person name="Wang J."/>
            <person name="Gui Y."/>
            <person name="Lee K.H."/>
            <person name="Betenbaugh M.J."/>
            <person name="Quake S.R."/>
            <person name="Famili I."/>
            <person name="Palsson B.O."/>
            <person name="Wang J."/>
        </authorList>
    </citation>
    <scope>NUCLEOTIDE SEQUENCE [LARGE SCALE GENOMIC DNA]</scope>
    <source>
        <strain evidence="2">CHO K1 cell line</strain>
    </source>
</reference>
<name>G3IP34_CRIGR</name>
<organism evidence="1 2">
    <name type="scientific">Cricetulus griseus</name>
    <name type="common">Chinese hamster</name>
    <name type="synonym">Cricetulus barabensis griseus</name>
    <dbReference type="NCBI Taxonomy" id="10029"/>
    <lineage>
        <taxon>Eukaryota</taxon>
        <taxon>Metazoa</taxon>
        <taxon>Chordata</taxon>
        <taxon>Craniata</taxon>
        <taxon>Vertebrata</taxon>
        <taxon>Euteleostomi</taxon>
        <taxon>Mammalia</taxon>
        <taxon>Eutheria</taxon>
        <taxon>Euarchontoglires</taxon>
        <taxon>Glires</taxon>
        <taxon>Rodentia</taxon>
        <taxon>Myomorpha</taxon>
        <taxon>Muroidea</taxon>
        <taxon>Cricetidae</taxon>
        <taxon>Cricetinae</taxon>
        <taxon>Cricetulus</taxon>
    </lineage>
</organism>
<dbReference type="InParanoid" id="G3IP34"/>
<dbReference type="Proteomes" id="UP000001075">
    <property type="component" value="Unassembled WGS sequence"/>
</dbReference>
<proteinExistence type="predicted"/>
<sequence>MAQLSKALGTLPAELGFILSTHDSSQPFETPIPEESLLWLLQGPEMTYRWYTDMPDTGKTHIHIKYFKQIFPKETKLA</sequence>